<dbReference type="GeneID" id="300266331"/>
<sequence length="358" mass="40011">MFKFVATTLFAASLAVAYVTPAVAEEPIVIKFSHVVTDDTPKGKGARLFQKLVQERLAGKVKIEVYPNSTLYGDADELDALQRNEVQMLAPSVSKFDQYTKQLEIFDMPFLFDDLEAVKRFEKRDKSRELLGSMAGQGIYGLAFWNNGMKQFSANRELRKPADAHGLAFRIQASNLLEDQFKQIGASALKLPFSQSFKALQSGQVQGTENTWSNLHSQKLNTVQPYITESNHGVLVYMLITNSKFWNSLPFGVRTQLEQISDEVTQFVNKEAEAINNKDRDNILGSGTSKLVTLTPSERHSSLIGDTRHIVGCISQPCARQGWETSKMNSALTSVPKRIGPYGETLCVKSFRSFLLPR</sequence>
<dbReference type="InterPro" id="IPR018389">
    <property type="entry name" value="DctP_fam"/>
</dbReference>
<dbReference type="NCBIfam" id="TIGR00787">
    <property type="entry name" value="dctP"/>
    <property type="match status" value="1"/>
</dbReference>
<dbReference type="PIRSF" id="PIRSF006470">
    <property type="entry name" value="DctB"/>
    <property type="match status" value="1"/>
</dbReference>
<evidence type="ECO:0000313" key="6">
    <source>
        <dbReference type="Proteomes" id="UP000183210"/>
    </source>
</evidence>
<dbReference type="AlphaFoldDB" id="A0A9X8MBM2"/>
<dbReference type="GO" id="GO:0055085">
    <property type="term" value="P:transmembrane transport"/>
    <property type="evidence" value="ECO:0007669"/>
    <property type="project" value="InterPro"/>
</dbReference>
<dbReference type="PANTHER" id="PTHR33376">
    <property type="match status" value="1"/>
</dbReference>
<dbReference type="InterPro" id="IPR038404">
    <property type="entry name" value="TRAP_DctP_sf"/>
</dbReference>
<dbReference type="Pfam" id="PF03480">
    <property type="entry name" value="DctP"/>
    <property type="match status" value="1"/>
</dbReference>
<keyword evidence="3 4" id="KW-0732">Signal</keyword>
<feature type="signal peptide" evidence="4">
    <location>
        <begin position="1"/>
        <end position="24"/>
    </location>
</feature>
<dbReference type="InterPro" id="IPR004682">
    <property type="entry name" value="TRAP_DctP"/>
</dbReference>
<gene>
    <name evidence="5" type="ORF">SAMN05216409_10518</name>
</gene>
<evidence type="ECO:0000256" key="2">
    <source>
        <dbReference type="ARBA" id="ARBA00022448"/>
    </source>
</evidence>
<proteinExistence type="inferred from homology"/>
<comment type="caution">
    <text evidence="5">The sequence shown here is derived from an EMBL/GenBank/DDBJ whole genome shotgun (WGS) entry which is preliminary data.</text>
</comment>
<dbReference type="GO" id="GO:0030288">
    <property type="term" value="C:outer membrane-bounded periplasmic space"/>
    <property type="evidence" value="ECO:0007669"/>
    <property type="project" value="InterPro"/>
</dbReference>
<reference evidence="5 6" key="1">
    <citation type="submission" date="2016-10" db="EMBL/GenBank/DDBJ databases">
        <authorList>
            <person name="Varghese N."/>
            <person name="Submissions S."/>
        </authorList>
    </citation>
    <scope>NUCLEOTIDE SEQUENCE [LARGE SCALE GENOMIC DNA]</scope>
    <source>
        <strain evidence="5 6">LMG 21974</strain>
    </source>
</reference>
<organism evidence="5 6">
    <name type="scientific">Pseudomonas lutea</name>
    <dbReference type="NCBI Taxonomy" id="243924"/>
    <lineage>
        <taxon>Bacteria</taxon>
        <taxon>Pseudomonadati</taxon>
        <taxon>Pseudomonadota</taxon>
        <taxon>Gammaproteobacteria</taxon>
        <taxon>Pseudomonadales</taxon>
        <taxon>Pseudomonadaceae</taxon>
        <taxon>Pseudomonas</taxon>
    </lineage>
</organism>
<evidence type="ECO:0000313" key="5">
    <source>
        <dbReference type="EMBL" id="SEQ31863.1"/>
    </source>
</evidence>
<dbReference type="RefSeq" id="WP_233432133.1">
    <property type="nucleotide sequence ID" value="NZ_FOEV01000005.1"/>
</dbReference>
<protein>
    <submittedName>
        <fullName evidence="5">C4-dicarboxylate-binding protein DctP</fullName>
    </submittedName>
</protein>
<dbReference type="EMBL" id="FOEV01000005">
    <property type="protein sequence ID" value="SEQ31863.1"/>
    <property type="molecule type" value="Genomic_DNA"/>
</dbReference>
<dbReference type="PANTHER" id="PTHR33376:SF7">
    <property type="entry name" value="C4-DICARBOXYLATE-BINDING PROTEIN DCTB"/>
    <property type="match status" value="1"/>
</dbReference>
<accession>A0A9X8MBM2</accession>
<dbReference type="Gene3D" id="3.40.190.170">
    <property type="entry name" value="Bacterial extracellular solute-binding protein, family 7"/>
    <property type="match status" value="1"/>
</dbReference>
<evidence type="ECO:0000256" key="4">
    <source>
        <dbReference type="SAM" id="SignalP"/>
    </source>
</evidence>
<dbReference type="NCBIfam" id="NF037995">
    <property type="entry name" value="TRAP_S1"/>
    <property type="match status" value="1"/>
</dbReference>
<keyword evidence="2" id="KW-0813">Transport</keyword>
<dbReference type="GO" id="GO:0015740">
    <property type="term" value="P:C4-dicarboxylate transport"/>
    <property type="evidence" value="ECO:0007669"/>
    <property type="project" value="TreeGrafter"/>
</dbReference>
<comment type="similarity">
    <text evidence="1">Belongs to the bacterial solute-binding protein 7 family.</text>
</comment>
<name>A0A9X8MBM2_9PSED</name>
<dbReference type="Proteomes" id="UP000183210">
    <property type="component" value="Unassembled WGS sequence"/>
</dbReference>
<evidence type="ECO:0000256" key="1">
    <source>
        <dbReference type="ARBA" id="ARBA00009023"/>
    </source>
</evidence>
<evidence type="ECO:0000256" key="3">
    <source>
        <dbReference type="ARBA" id="ARBA00022729"/>
    </source>
</evidence>
<feature type="chain" id="PRO_5040918852" evidence="4">
    <location>
        <begin position="25"/>
        <end position="358"/>
    </location>
</feature>